<dbReference type="RefSeq" id="WP_066513707.1">
    <property type="nucleotide sequence ID" value="NZ_LNCU01000113.1"/>
</dbReference>
<evidence type="ECO:0000313" key="6">
    <source>
        <dbReference type="EMBL" id="KWV47645.1"/>
    </source>
</evidence>
<dbReference type="SUPFAM" id="SSF46894">
    <property type="entry name" value="C-terminal effector domain of the bipartite response regulators"/>
    <property type="match status" value="1"/>
</dbReference>
<dbReference type="GO" id="GO:0006355">
    <property type="term" value="P:regulation of DNA-templated transcription"/>
    <property type="evidence" value="ECO:0007669"/>
    <property type="project" value="InterPro"/>
</dbReference>
<dbReference type="CDD" id="cd00383">
    <property type="entry name" value="trans_reg_C"/>
    <property type="match status" value="1"/>
</dbReference>
<feature type="DNA-binding region" description="OmpR/PhoB-type" evidence="3">
    <location>
        <begin position="1"/>
        <end position="98"/>
    </location>
</feature>
<dbReference type="InterPro" id="IPR001867">
    <property type="entry name" value="OmpR/PhoB-type_DNA-bd"/>
</dbReference>
<proteinExistence type="predicted"/>
<keyword evidence="7" id="KW-1185">Reference proteome</keyword>
<evidence type="ECO:0000259" key="5">
    <source>
        <dbReference type="PROSITE" id="PS51755"/>
    </source>
</evidence>
<dbReference type="PROSITE" id="PS51755">
    <property type="entry name" value="OMPR_PHOB"/>
    <property type="match status" value="1"/>
</dbReference>
<evidence type="ECO:0000256" key="2">
    <source>
        <dbReference type="PROSITE-ProRule" id="PRU00339"/>
    </source>
</evidence>
<dbReference type="Pfam" id="PF00486">
    <property type="entry name" value="Trans_reg_C"/>
    <property type="match status" value="1"/>
</dbReference>
<dbReference type="OrthoDB" id="9807521at2"/>
<keyword evidence="1 3" id="KW-0238">DNA-binding</keyword>
<dbReference type="InterPro" id="IPR036388">
    <property type="entry name" value="WH-like_DNA-bd_sf"/>
</dbReference>
<dbReference type="InterPro" id="IPR011990">
    <property type="entry name" value="TPR-like_helical_dom_sf"/>
</dbReference>
<gene>
    <name evidence="6" type="ORF">AS156_19620</name>
</gene>
<evidence type="ECO:0000256" key="4">
    <source>
        <dbReference type="SAM" id="MobiDB-lite"/>
    </source>
</evidence>
<dbReference type="Gene3D" id="3.40.50.10610">
    <property type="entry name" value="ABC-type transport auxiliary lipoprotein component"/>
    <property type="match status" value="1"/>
</dbReference>
<comment type="caution">
    <text evidence="6">The sequence shown here is derived from an EMBL/GenBank/DDBJ whole genome shotgun (WGS) entry which is preliminary data.</text>
</comment>
<evidence type="ECO:0000313" key="7">
    <source>
        <dbReference type="Proteomes" id="UP000057737"/>
    </source>
</evidence>
<keyword evidence="2" id="KW-0802">TPR repeat</keyword>
<dbReference type="GO" id="GO:0000160">
    <property type="term" value="P:phosphorelay signal transduction system"/>
    <property type="evidence" value="ECO:0007669"/>
    <property type="project" value="InterPro"/>
</dbReference>
<dbReference type="InterPro" id="IPR019734">
    <property type="entry name" value="TPR_rpt"/>
</dbReference>
<evidence type="ECO:0000256" key="3">
    <source>
        <dbReference type="PROSITE-ProRule" id="PRU01091"/>
    </source>
</evidence>
<protein>
    <recommendedName>
        <fullName evidence="5">OmpR/PhoB-type domain-containing protein</fullName>
    </recommendedName>
</protein>
<dbReference type="SMART" id="SM00862">
    <property type="entry name" value="Trans_reg_C"/>
    <property type="match status" value="1"/>
</dbReference>
<dbReference type="Gene3D" id="1.25.40.10">
    <property type="entry name" value="Tetratricopeptide repeat domain"/>
    <property type="match status" value="1"/>
</dbReference>
<dbReference type="EMBL" id="LNCU01000113">
    <property type="protein sequence ID" value="KWV47645.1"/>
    <property type="molecule type" value="Genomic_DNA"/>
</dbReference>
<dbReference type="SUPFAM" id="SSF48452">
    <property type="entry name" value="TPR-like"/>
    <property type="match status" value="1"/>
</dbReference>
<dbReference type="PROSITE" id="PS50005">
    <property type="entry name" value="TPR"/>
    <property type="match status" value="1"/>
</dbReference>
<organism evidence="6 7">
    <name type="scientific">Bradyrhizobium macuxiense</name>
    <dbReference type="NCBI Taxonomy" id="1755647"/>
    <lineage>
        <taxon>Bacteria</taxon>
        <taxon>Pseudomonadati</taxon>
        <taxon>Pseudomonadota</taxon>
        <taxon>Alphaproteobacteria</taxon>
        <taxon>Hyphomicrobiales</taxon>
        <taxon>Nitrobacteraceae</taxon>
        <taxon>Bradyrhizobium</taxon>
    </lineage>
</organism>
<dbReference type="InterPro" id="IPR016032">
    <property type="entry name" value="Sig_transdc_resp-reg_C-effctor"/>
</dbReference>
<evidence type="ECO:0000256" key="1">
    <source>
        <dbReference type="ARBA" id="ARBA00023125"/>
    </source>
</evidence>
<feature type="region of interest" description="Disordered" evidence="4">
    <location>
        <begin position="121"/>
        <end position="147"/>
    </location>
</feature>
<dbReference type="Proteomes" id="UP000057737">
    <property type="component" value="Unassembled WGS sequence"/>
</dbReference>
<feature type="compositionally biased region" description="Basic and acidic residues" evidence="4">
    <location>
        <begin position="124"/>
        <end position="138"/>
    </location>
</feature>
<dbReference type="GO" id="GO:0003677">
    <property type="term" value="F:DNA binding"/>
    <property type="evidence" value="ECO:0007669"/>
    <property type="project" value="UniProtKB-UniRule"/>
</dbReference>
<feature type="repeat" description="TPR" evidence="2">
    <location>
        <begin position="408"/>
        <end position="441"/>
    </location>
</feature>
<dbReference type="AlphaFoldDB" id="A0A120FIJ9"/>
<accession>A0A120FIJ9</accession>
<feature type="domain" description="OmpR/PhoB-type" evidence="5">
    <location>
        <begin position="1"/>
        <end position="98"/>
    </location>
</feature>
<sequence length="544" mass="60700">MRYFFENCSLDTERRELHRGPELVPTTRQVFALLDYLIRNRDRVISKDDLADAIWDGRVVSDAAVTTRLNAARQAIGDSGQEQRLIKTLPRQGFRFVGIVQEAQGPPAGSPAMALDGKNASHLAHPEWPPRREIRNEADTPSGAPTNMPSVAVLPFANLSGDKEQDYFSDGITEDIITELSRFSQLFVIARNSSFTYKGKTVDVRQIGRELDVRYLLEGSIRRDGGRVWITAQLIDVLTGAHRWAERYDRELKDIFAVQEDVARTIVAVLADHVYVAELEHAKCKPTENLGAYDLYLRGMAEAYKWTREGSEAALRLFYRAIELDPEFPTPYGAAAMRFSVRKGFGWIVDRDQEIAEVRRLARRVMQLGKNDAIAFVHIGHSLAYVAKDLDDGVAMIDRALALNPNLGAAWAHSGWSRLWLGQADLAIEHFGRAMRLSPVDPGKFWPQEGTAHAHFFAGRYDEAYAWAATALRSRPDSHAALRIGAASGVLAGRCDEATRLAARLHEIDPALRPSTLNTVLGPYRNLDDVAKYADALRQAGLPD</sequence>
<dbReference type="Gene3D" id="1.10.10.10">
    <property type="entry name" value="Winged helix-like DNA-binding domain superfamily/Winged helix DNA-binding domain"/>
    <property type="match status" value="1"/>
</dbReference>
<name>A0A120FIJ9_9BRAD</name>
<reference evidence="6 7" key="1">
    <citation type="submission" date="2015-11" db="EMBL/GenBank/DDBJ databases">
        <title>Draft Genome Sequence of the Strain BR 10303 (Bradyrhizobium sp.) isolated from nodules of Centrolobium paraense.</title>
        <authorList>
            <person name="Zelli J.E."/>
            <person name="Simoes-Araujo J.L."/>
            <person name="Barauna A.C."/>
            <person name="Silva K."/>
        </authorList>
    </citation>
    <scope>NUCLEOTIDE SEQUENCE [LARGE SCALE GENOMIC DNA]</scope>
    <source>
        <strain evidence="6 7">BR 10303</strain>
    </source>
</reference>